<accession>A0ABW4TZJ0</accession>
<keyword evidence="1" id="KW-0732">Signal</keyword>
<feature type="chain" id="PRO_5045143691" evidence="1">
    <location>
        <begin position="21"/>
        <end position="294"/>
    </location>
</feature>
<name>A0ABW4TZJ0_9SPHN</name>
<dbReference type="Pfam" id="PF12889">
    <property type="entry name" value="DUF3829"/>
    <property type="match status" value="1"/>
</dbReference>
<feature type="signal peptide" evidence="1">
    <location>
        <begin position="1"/>
        <end position="20"/>
    </location>
</feature>
<dbReference type="InterPro" id="IPR024291">
    <property type="entry name" value="DUF3829"/>
</dbReference>
<keyword evidence="3" id="KW-1185">Reference proteome</keyword>
<dbReference type="Proteomes" id="UP001597400">
    <property type="component" value="Unassembled WGS sequence"/>
</dbReference>
<evidence type="ECO:0000313" key="2">
    <source>
        <dbReference type="EMBL" id="MFD1951468.1"/>
    </source>
</evidence>
<dbReference type="EMBL" id="JBHUGS010000003">
    <property type="protein sequence ID" value="MFD1951468.1"/>
    <property type="molecule type" value="Genomic_DNA"/>
</dbReference>
<gene>
    <name evidence="2" type="ORF">ACFSGX_11905</name>
</gene>
<evidence type="ECO:0000256" key="1">
    <source>
        <dbReference type="SAM" id="SignalP"/>
    </source>
</evidence>
<protein>
    <submittedName>
        <fullName evidence="2">DUF3829 domain-containing protein</fullName>
    </submittedName>
</protein>
<dbReference type="RefSeq" id="WP_380930174.1">
    <property type="nucleotide sequence ID" value="NZ_JBHUGS010000003.1"/>
</dbReference>
<sequence length="294" mass="31483">MTSSKIAAFLICAASLCVGGCDGIAPTRGNGQGSATSSVAGDADQLDAYIGAHNRLVGPFGFYERANYYREADVAHASTDNQFIVGDGSIERGIEQLTEARAMSGAPADLNAAADALIKSMTRVRAHLAELESYYTSKAYLDDKLARGRKEDPQMLAEIEAADADLTRFSDLIDRNMDKREAAMLETLKAKGALLEYNSRLAMSHGRALMTLFKGSEGRDASLFPRADAEVAIIQKAIAAAHAEAAKAGEKDPAELDSLSSMLGSYRSFKQNGRPADARQMLESYNNAVQSANR</sequence>
<reference evidence="3" key="1">
    <citation type="journal article" date="2019" name="Int. J. Syst. Evol. Microbiol.">
        <title>The Global Catalogue of Microorganisms (GCM) 10K type strain sequencing project: providing services to taxonomists for standard genome sequencing and annotation.</title>
        <authorList>
            <consortium name="The Broad Institute Genomics Platform"/>
            <consortium name="The Broad Institute Genome Sequencing Center for Infectious Disease"/>
            <person name="Wu L."/>
            <person name="Ma J."/>
        </authorList>
    </citation>
    <scope>NUCLEOTIDE SEQUENCE [LARGE SCALE GENOMIC DNA]</scope>
    <source>
        <strain evidence="3">CGMCC 1.12702</strain>
    </source>
</reference>
<comment type="caution">
    <text evidence="2">The sequence shown here is derived from an EMBL/GenBank/DDBJ whole genome shotgun (WGS) entry which is preliminary data.</text>
</comment>
<organism evidence="2 3">
    <name type="scientific">Sphingomonas arantia</name>
    <dbReference type="NCBI Taxonomy" id="1460676"/>
    <lineage>
        <taxon>Bacteria</taxon>
        <taxon>Pseudomonadati</taxon>
        <taxon>Pseudomonadota</taxon>
        <taxon>Alphaproteobacteria</taxon>
        <taxon>Sphingomonadales</taxon>
        <taxon>Sphingomonadaceae</taxon>
        <taxon>Sphingomonas</taxon>
    </lineage>
</organism>
<evidence type="ECO:0000313" key="3">
    <source>
        <dbReference type="Proteomes" id="UP001597400"/>
    </source>
</evidence>
<proteinExistence type="predicted"/>